<proteinExistence type="predicted"/>
<organism evidence="1 2">
    <name type="scientific">Mycena maculata</name>
    <dbReference type="NCBI Taxonomy" id="230809"/>
    <lineage>
        <taxon>Eukaryota</taxon>
        <taxon>Fungi</taxon>
        <taxon>Dikarya</taxon>
        <taxon>Basidiomycota</taxon>
        <taxon>Agaricomycotina</taxon>
        <taxon>Agaricomycetes</taxon>
        <taxon>Agaricomycetidae</taxon>
        <taxon>Agaricales</taxon>
        <taxon>Marasmiineae</taxon>
        <taxon>Mycenaceae</taxon>
        <taxon>Mycena</taxon>
    </lineage>
</organism>
<name>A0AAD7P183_9AGAR</name>
<dbReference type="AlphaFoldDB" id="A0AAD7P183"/>
<gene>
    <name evidence="1" type="ORF">DFH07DRAFT_190001</name>
</gene>
<reference evidence="1" key="1">
    <citation type="submission" date="2023-03" db="EMBL/GenBank/DDBJ databases">
        <title>Massive genome expansion in bonnet fungi (Mycena s.s.) driven by repeated elements and novel gene families across ecological guilds.</title>
        <authorList>
            <consortium name="Lawrence Berkeley National Laboratory"/>
            <person name="Harder C.B."/>
            <person name="Miyauchi S."/>
            <person name="Viragh M."/>
            <person name="Kuo A."/>
            <person name="Thoen E."/>
            <person name="Andreopoulos B."/>
            <person name="Lu D."/>
            <person name="Skrede I."/>
            <person name="Drula E."/>
            <person name="Henrissat B."/>
            <person name="Morin E."/>
            <person name="Kohler A."/>
            <person name="Barry K."/>
            <person name="LaButti K."/>
            <person name="Morin E."/>
            <person name="Salamov A."/>
            <person name="Lipzen A."/>
            <person name="Mereny Z."/>
            <person name="Hegedus B."/>
            <person name="Baldrian P."/>
            <person name="Stursova M."/>
            <person name="Weitz H."/>
            <person name="Taylor A."/>
            <person name="Grigoriev I.V."/>
            <person name="Nagy L.G."/>
            <person name="Martin F."/>
            <person name="Kauserud H."/>
        </authorList>
    </citation>
    <scope>NUCLEOTIDE SEQUENCE</scope>
    <source>
        <strain evidence="1">CBHHK188m</strain>
    </source>
</reference>
<dbReference type="EMBL" id="JARJLG010000002">
    <property type="protein sequence ID" value="KAJ7783531.1"/>
    <property type="molecule type" value="Genomic_DNA"/>
</dbReference>
<dbReference type="Proteomes" id="UP001215280">
    <property type="component" value="Unassembled WGS sequence"/>
</dbReference>
<accession>A0AAD7P183</accession>
<sequence>MLFNFRRKEVPWEVVDSKAIEPVSNYYEEDKDLDIVSVGEADTCGKYLFHVEQLNDAADLRNAVVFARQQLLQEVGKKGFNVLLSESWNLTIYRRGKRHRVEVEYNGRPARIIGDLPALRPPPFMQVLQDSL</sequence>
<evidence type="ECO:0000313" key="1">
    <source>
        <dbReference type="EMBL" id="KAJ7783531.1"/>
    </source>
</evidence>
<keyword evidence="2" id="KW-1185">Reference proteome</keyword>
<comment type="caution">
    <text evidence="1">The sequence shown here is derived from an EMBL/GenBank/DDBJ whole genome shotgun (WGS) entry which is preliminary data.</text>
</comment>
<evidence type="ECO:0000313" key="2">
    <source>
        <dbReference type="Proteomes" id="UP001215280"/>
    </source>
</evidence>
<protein>
    <submittedName>
        <fullName evidence="1">Uncharacterized protein</fullName>
    </submittedName>
</protein>